<evidence type="ECO:0000313" key="1">
    <source>
        <dbReference type="EMBL" id="KHM95742.1"/>
    </source>
</evidence>
<dbReference type="SUPFAM" id="SSF48452">
    <property type="entry name" value="TPR-like"/>
    <property type="match status" value="1"/>
</dbReference>
<organism evidence="1 2">
    <name type="scientific">Xanthomonas vesicatoria</name>
    <dbReference type="NCBI Taxonomy" id="56460"/>
    <lineage>
        <taxon>Bacteria</taxon>
        <taxon>Pseudomonadati</taxon>
        <taxon>Pseudomonadota</taxon>
        <taxon>Gammaproteobacteria</taxon>
        <taxon>Lysobacterales</taxon>
        <taxon>Lysobacteraceae</taxon>
        <taxon>Xanthomonas</taxon>
    </lineage>
</organism>
<dbReference type="Proteomes" id="UP000030969">
    <property type="component" value="Unassembled WGS sequence"/>
</dbReference>
<comment type="caution">
    <text evidence="1">The sequence shown here is derived from an EMBL/GenBank/DDBJ whole genome shotgun (WGS) entry which is preliminary data.</text>
</comment>
<name>A0AAJ0IZ92_9XANT</name>
<reference evidence="1 2" key="1">
    <citation type="submission" date="2014-11" db="EMBL/GenBank/DDBJ databases">
        <title>Draft Genome Sequences of Xanthomonas vesicatoria Strains from the Balkan Peninsula.</title>
        <authorList>
            <person name="Vancheva T."/>
            <person name="Lefeuvre P."/>
            <person name="Bogatzevska N."/>
            <person name="Moncheva P."/>
            <person name="Koebnik R."/>
        </authorList>
    </citation>
    <scope>NUCLEOTIDE SEQUENCE [LARGE SCALE GENOMIC DNA]</scope>
    <source>
        <strain evidence="1 2">53M</strain>
    </source>
</reference>
<dbReference type="Gene3D" id="1.25.40.10">
    <property type="entry name" value="Tetratricopeptide repeat domain"/>
    <property type="match status" value="1"/>
</dbReference>
<protein>
    <recommendedName>
        <fullName evidence="3">Tetratricopeptide repeat protein</fullName>
    </recommendedName>
</protein>
<evidence type="ECO:0000313" key="2">
    <source>
        <dbReference type="Proteomes" id="UP000030969"/>
    </source>
</evidence>
<sequence length="99" mass="10405">MALQVGPVNERVAALVQEAGAAASAGNWQQAEALWQRVRQLAPAHPQALYSLGVHAYQRGDTQAAIAYRDGARATSPADPMIVLTIAVVKQAQGDVDGE</sequence>
<accession>A0AAJ0IZ92</accession>
<dbReference type="EMBL" id="JSYJ01000037">
    <property type="protein sequence ID" value="KHM95742.1"/>
    <property type="molecule type" value="Genomic_DNA"/>
</dbReference>
<dbReference type="Pfam" id="PF13432">
    <property type="entry name" value="TPR_16"/>
    <property type="match status" value="1"/>
</dbReference>
<dbReference type="InterPro" id="IPR011990">
    <property type="entry name" value="TPR-like_helical_dom_sf"/>
</dbReference>
<evidence type="ECO:0008006" key="3">
    <source>
        <dbReference type="Google" id="ProtNLM"/>
    </source>
</evidence>
<dbReference type="AlphaFoldDB" id="A0AAJ0IZ92"/>
<gene>
    <name evidence="1" type="ORF">OR61_08285</name>
</gene>
<proteinExistence type="predicted"/>